<dbReference type="EMBL" id="BMMZ01000001">
    <property type="protein sequence ID" value="GGL49236.1"/>
    <property type="molecule type" value="Genomic_DNA"/>
</dbReference>
<dbReference type="AlphaFoldDB" id="A0A917S0Z5"/>
<feature type="domain" description="Helicase ATP-binding" evidence="1">
    <location>
        <begin position="444"/>
        <end position="538"/>
    </location>
</feature>
<dbReference type="InterPro" id="IPR027417">
    <property type="entry name" value="P-loop_NTPase"/>
</dbReference>
<dbReference type="InterPro" id="IPR054347">
    <property type="entry name" value="TOTE_primase"/>
</dbReference>
<organism evidence="2 3">
    <name type="scientific">Microlunatus endophyticus</name>
    <dbReference type="NCBI Taxonomy" id="1716077"/>
    <lineage>
        <taxon>Bacteria</taxon>
        <taxon>Bacillati</taxon>
        <taxon>Actinomycetota</taxon>
        <taxon>Actinomycetes</taxon>
        <taxon>Propionibacteriales</taxon>
        <taxon>Propionibacteriaceae</taxon>
        <taxon>Microlunatus</taxon>
    </lineage>
</organism>
<comment type="caution">
    <text evidence="2">The sequence shown here is derived from an EMBL/GenBank/DDBJ whole genome shotgun (WGS) entry which is preliminary data.</text>
</comment>
<dbReference type="GO" id="GO:0016787">
    <property type="term" value="F:hydrolase activity"/>
    <property type="evidence" value="ECO:0007669"/>
    <property type="project" value="InterPro"/>
</dbReference>
<dbReference type="Pfam" id="PF04851">
    <property type="entry name" value="ResIII"/>
    <property type="match status" value="1"/>
</dbReference>
<accession>A0A917S0Z5</accession>
<dbReference type="SUPFAM" id="SSF52540">
    <property type="entry name" value="P-loop containing nucleoside triphosphate hydrolases"/>
    <property type="match status" value="1"/>
</dbReference>
<proteinExistence type="predicted"/>
<dbReference type="InterPro" id="IPR014001">
    <property type="entry name" value="Helicase_ATP-bd"/>
</dbReference>
<evidence type="ECO:0000313" key="2">
    <source>
        <dbReference type="EMBL" id="GGL49236.1"/>
    </source>
</evidence>
<dbReference type="GO" id="GO:0005524">
    <property type="term" value="F:ATP binding"/>
    <property type="evidence" value="ECO:0007669"/>
    <property type="project" value="InterPro"/>
</dbReference>
<dbReference type="PROSITE" id="PS51192">
    <property type="entry name" value="HELICASE_ATP_BIND_1"/>
    <property type="match status" value="1"/>
</dbReference>
<dbReference type="Gene3D" id="3.40.50.300">
    <property type="entry name" value="P-loop containing nucleotide triphosphate hydrolases"/>
    <property type="match status" value="1"/>
</dbReference>
<reference evidence="2" key="2">
    <citation type="submission" date="2020-09" db="EMBL/GenBank/DDBJ databases">
        <authorList>
            <person name="Sun Q."/>
            <person name="Zhou Y."/>
        </authorList>
    </citation>
    <scope>NUCLEOTIDE SEQUENCE</scope>
    <source>
        <strain evidence="2">CGMCC 4.7306</strain>
    </source>
</reference>
<protein>
    <recommendedName>
        <fullName evidence="1">Helicase ATP-binding domain-containing protein</fullName>
    </recommendedName>
</protein>
<dbReference type="Pfam" id="PF22548">
    <property type="entry name" value="AEP-TOTE"/>
    <property type="match status" value="1"/>
</dbReference>
<gene>
    <name evidence="2" type="ORF">GCM10011575_04200</name>
</gene>
<dbReference type="InterPro" id="IPR006935">
    <property type="entry name" value="Helicase/UvrB_N"/>
</dbReference>
<keyword evidence="3" id="KW-1185">Reference proteome</keyword>
<dbReference type="GO" id="GO:0003677">
    <property type="term" value="F:DNA binding"/>
    <property type="evidence" value="ECO:0007669"/>
    <property type="project" value="InterPro"/>
</dbReference>
<evidence type="ECO:0000313" key="3">
    <source>
        <dbReference type="Proteomes" id="UP000613840"/>
    </source>
</evidence>
<evidence type="ECO:0000259" key="1">
    <source>
        <dbReference type="PROSITE" id="PS51192"/>
    </source>
</evidence>
<dbReference type="Proteomes" id="UP000613840">
    <property type="component" value="Unassembled WGS sequence"/>
</dbReference>
<reference evidence="2" key="1">
    <citation type="journal article" date="2014" name="Int. J. Syst. Evol. Microbiol.">
        <title>Complete genome sequence of Corynebacterium casei LMG S-19264T (=DSM 44701T), isolated from a smear-ripened cheese.</title>
        <authorList>
            <consortium name="US DOE Joint Genome Institute (JGI-PGF)"/>
            <person name="Walter F."/>
            <person name="Albersmeier A."/>
            <person name="Kalinowski J."/>
            <person name="Ruckert C."/>
        </authorList>
    </citation>
    <scope>NUCLEOTIDE SEQUENCE</scope>
    <source>
        <strain evidence="2">CGMCC 4.7306</strain>
    </source>
</reference>
<sequence length="538" mass="59427">MSGDEERMGVEEVRVVHGQAVAGRAVELERRLATLRVENQRLRNLLRVSDGVEPPSEQQLLVPADPGLVTNASSQEAKLALYARLFAARRDVYARYWENPRKGTKGWSPVVRDQFRRGSVWERRPLPLTTEVVEAHLRDSELFMGLYPLLPDATCWWLAADFDGPRSMLDAHAYVKSAASLGVPCGLEISQSGRGAHVWTFFTGPVPAADARAMGTAIIHRAMGLRGSMSLTSYDRLFPNQDTVPSGSSGLGNLIAAPLNGRRRVERRTTLFIDLATWEPWSDQWEFLSRLDRMTPRQVVAVARTERVTVGPELTKLEASPATAIRPKPAPQVEASLGSRLIIRDEDLTPELSAALRHAATIHNPGFYEAQRARRSTWNTPRFVQGFDVSVDGDLLLPRGIRWQAEDLVAQAGSRLICDDERNQGSELDVTFGGLLDDRQVAAVNAMLAAEDGILHAPTGSGKTIMACAIIAERAVSTLILINKTTLATQWRKQILDLLDIKAGQLGAGRTRTTGRIDIMMVQTLARQTPEEIRKLTE</sequence>
<name>A0A917S0Z5_9ACTN</name>